<feature type="transmembrane region" description="Helical" evidence="1">
    <location>
        <begin position="163"/>
        <end position="191"/>
    </location>
</feature>
<proteinExistence type="predicted"/>
<feature type="transmembrane region" description="Helical" evidence="1">
    <location>
        <begin position="212"/>
        <end position="235"/>
    </location>
</feature>
<feature type="transmembrane region" description="Helical" evidence="1">
    <location>
        <begin position="241"/>
        <end position="261"/>
    </location>
</feature>
<dbReference type="InterPro" id="IPR053160">
    <property type="entry name" value="MFS_DHA3_Transporter"/>
</dbReference>
<protein>
    <recommendedName>
        <fullName evidence="3">Major facilitator superfamily (MFS) profile domain-containing protein</fullName>
    </recommendedName>
</protein>
<dbReference type="PANTHER" id="PTHR23530:SF1">
    <property type="entry name" value="PERMEASE, MAJOR FACILITATOR SUPERFAMILY-RELATED"/>
    <property type="match status" value="1"/>
</dbReference>
<dbReference type="PANTHER" id="PTHR23530">
    <property type="entry name" value="TRANSPORT PROTEIN-RELATED"/>
    <property type="match status" value="1"/>
</dbReference>
<organism evidence="2">
    <name type="scientific">marine sediment metagenome</name>
    <dbReference type="NCBI Taxonomy" id="412755"/>
    <lineage>
        <taxon>unclassified sequences</taxon>
        <taxon>metagenomes</taxon>
        <taxon>ecological metagenomes</taxon>
    </lineage>
</organism>
<feature type="transmembrane region" description="Helical" evidence="1">
    <location>
        <begin position="94"/>
        <end position="112"/>
    </location>
</feature>
<keyword evidence="1" id="KW-0812">Transmembrane</keyword>
<feature type="transmembrane region" description="Helical" evidence="1">
    <location>
        <begin position="124"/>
        <end position="143"/>
    </location>
</feature>
<feature type="non-terminal residue" evidence="2">
    <location>
        <position position="1"/>
    </location>
</feature>
<sequence>GSSLSAFVAIFLIIKLPRMQWIFLLSIIPYILDFLLIWSYPDTLNEPVETTISIKNFFTYSIKQLKNVFANKSLRKVVISSSLFDAIFKVLKDYIQPILKDLILISGIYIVVSMDATTQLKIILGLIYGVMYIFSSLVSRNVYRLNLKYNSDKLMDISFDILGIVFFIMFFAIKTKIMLVIILLYFFLYLLKDGRRPLAVDAFGDYMKRDERATVMSIESQVGSLFMIVLAPLFGYIADRFGIAILFFVIGLSILILNRFLRVGKNKKC</sequence>
<keyword evidence="1" id="KW-1133">Transmembrane helix</keyword>
<evidence type="ECO:0000256" key="1">
    <source>
        <dbReference type="SAM" id="Phobius"/>
    </source>
</evidence>
<comment type="caution">
    <text evidence="2">The sequence shown here is derived from an EMBL/GenBank/DDBJ whole genome shotgun (WGS) entry which is preliminary data.</text>
</comment>
<dbReference type="EMBL" id="BARW01000467">
    <property type="protein sequence ID" value="GAI64926.1"/>
    <property type="molecule type" value="Genomic_DNA"/>
</dbReference>
<reference evidence="2" key="1">
    <citation type="journal article" date="2014" name="Front. Microbiol.">
        <title>High frequency of phylogenetically diverse reductive dehalogenase-homologous genes in deep subseafloor sedimentary metagenomes.</title>
        <authorList>
            <person name="Kawai M."/>
            <person name="Futagami T."/>
            <person name="Toyoda A."/>
            <person name="Takaki Y."/>
            <person name="Nishi S."/>
            <person name="Hori S."/>
            <person name="Arai W."/>
            <person name="Tsubouchi T."/>
            <person name="Morono Y."/>
            <person name="Uchiyama I."/>
            <person name="Ito T."/>
            <person name="Fujiyama A."/>
            <person name="Inagaki F."/>
            <person name="Takami H."/>
        </authorList>
    </citation>
    <scope>NUCLEOTIDE SEQUENCE</scope>
    <source>
        <strain evidence="2">Expedition CK06-06</strain>
    </source>
</reference>
<dbReference type="InterPro" id="IPR036259">
    <property type="entry name" value="MFS_trans_sf"/>
</dbReference>
<accession>X1RD32</accession>
<gene>
    <name evidence="2" type="ORF">S12H4_02052</name>
</gene>
<dbReference type="Gene3D" id="1.20.1250.20">
    <property type="entry name" value="MFS general substrate transporter like domains"/>
    <property type="match status" value="1"/>
</dbReference>
<feature type="transmembrane region" description="Helical" evidence="1">
    <location>
        <begin position="21"/>
        <end position="40"/>
    </location>
</feature>
<evidence type="ECO:0008006" key="3">
    <source>
        <dbReference type="Google" id="ProtNLM"/>
    </source>
</evidence>
<dbReference type="SUPFAM" id="SSF103473">
    <property type="entry name" value="MFS general substrate transporter"/>
    <property type="match status" value="1"/>
</dbReference>
<keyword evidence="1" id="KW-0472">Membrane</keyword>
<evidence type="ECO:0000313" key="2">
    <source>
        <dbReference type="EMBL" id="GAI64926.1"/>
    </source>
</evidence>
<dbReference type="AlphaFoldDB" id="X1RD32"/>
<name>X1RD32_9ZZZZ</name>